<dbReference type="GO" id="GO:0003924">
    <property type="term" value="F:GTPase activity"/>
    <property type="evidence" value="ECO:0007669"/>
    <property type="project" value="InterPro"/>
</dbReference>
<protein>
    <recommendedName>
        <fullName evidence="7">Ras-related C3 botulinum toxin substrate 1</fullName>
    </recommendedName>
</protein>
<dbReference type="Proteomes" id="UP000215902">
    <property type="component" value="Unassembled WGS sequence"/>
</dbReference>
<dbReference type="InterPro" id="IPR027417">
    <property type="entry name" value="P-loop_NTPase"/>
</dbReference>
<dbReference type="SMART" id="SM00173">
    <property type="entry name" value="RAS"/>
    <property type="match status" value="1"/>
</dbReference>
<sequence>MDSYKVVVVGDGAVGKTAMLISYVSNSFPTDYVPTVFDSSTTKEMVNGRLIELNFWDTAGQTDYDRVRPLSYPHSSLFLLCFSISSRISFDNVATKWKPELQHYSPGVPILLVGTKQDLRDSASEGGAFGSGFVRYAEGADLAKRIGAAGYVECSALTQANLRGVFAEAVRLITSPPRPQKPSWRDRCQVL</sequence>
<dbReference type="Pfam" id="PF00071">
    <property type="entry name" value="Ras"/>
    <property type="match status" value="1"/>
</dbReference>
<dbReference type="NCBIfam" id="TIGR00231">
    <property type="entry name" value="small_GTP"/>
    <property type="match status" value="1"/>
</dbReference>
<reference evidence="5 6" key="1">
    <citation type="submission" date="2017-06" db="EMBL/GenBank/DDBJ databases">
        <title>A platform for efficient transgenesis in Macrostomum lignano, a flatworm model organism for stem cell research.</title>
        <authorList>
            <person name="Berezikov E."/>
        </authorList>
    </citation>
    <scope>NUCLEOTIDE SEQUENCE [LARGE SCALE GENOMIC DNA]</scope>
    <source>
        <strain evidence="5">DV1</strain>
        <tissue evidence="5">Whole organism</tissue>
    </source>
</reference>
<dbReference type="SUPFAM" id="SSF52540">
    <property type="entry name" value="P-loop containing nucleoside triphosphate hydrolases"/>
    <property type="match status" value="1"/>
</dbReference>
<evidence type="ECO:0000256" key="1">
    <source>
        <dbReference type="ARBA" id="ARBA00010142"/>
    </source>
</evidence>
<dbReference type="GO" id="GO:0007264">
    <property type="term" value="P:small GTPase-mediated signal transduction"/>
    <property type="evidence" value="ECO:0007669"/>
    <property type="project" value="InterPro"/>
</dbReference>
<accession>A0A267GUI7</accession>
<evidence type="ECO:0008006" key="7">
    <source>
        <dbReference type="Google" id="ProtNLM"/>
    </source>
</evidence>
<dbReference type="InterPro" id="IPR005225">
    <property type="entry name" value="Small_GTP-bd"/>
</dbReference>
<dbReference type="OrthoDB" id="8830751at2759"/>
<comment type="similarity">
    <text evidence="1">Belongs to the small GTPase superfamily. Rho family.</text>
</comment>
<dbReference type="Gene3D" id="3.40.50.300">
    <property type="entry name" value="P-loop containing nucleotide triphosphate hydrolases"/>
    <property type="match status" value="1"/>
</dbReference>
<dbReference type="FunFam" id="3.40.50.300:FF:001179">
    <property type="entry name" value="Rho family GTPase"/>
    <property type="match status" value="1"/>
</dbReference>
<dbReference type="SMART" id="SM00174">
    <property type="entry name" value="RHO"/>
    <property type="match status" value="1"/>
</dbReference>
<dbReference type="PRINTS" id="PR00449">
    <property type="entry name" value="RASTRNSFRMNG"/>
</dbReference>
<dbReference type="EMBL" id="NIVC01000169">
    <property type="protein sequence ID" value="PAA88942.1"/>
    <property type="molecule type" value="Genomic_DNA"/>
</dbReference>
<name>A0A267GUI7_9PLAT</name>
<dbReference type="SMART" id="SM00175">
    <property type="entry name" value="RAB"/>
    <property type="match status" value="1"/>
</dbReference>
<gene>
    <name evidence="4" type="ORF">BOX15_Mlig008713g1</name>
    <name evidence="5" type="ORF">BOX15_Mlig022420g1</name>
</gene>
<keyword evidence="6" id="KW-1185">Reference proteome</keyword>
<dbReference type="PROSITE" id="PS51419">
    <property type="entry name" value="RAB"/>
    <property type="match status" value="1"/>
</dbReference>
<comment type="caution">
    <text evidence="5">The sequence shown here is derived from an EMBL/GenBank/DDBJ whole genome shotgun (WGS) entry which is preliminary data.</text>
</comment>
<dbReference type="GO" id="GO:0005525">
    <property type="term" value="F:GTP binding"/>
    <property type="evidence" value="ECO:0007669"/>
    <property type="project" value="UniProtKB-KW"/>
</dbReference>
<dbReference type="PANTHER" id="PTHR24072">
    <property type="entry name" value="RHO FAMILY GTPASE"/>
    <property type="match status" value="1"/>
</dbReference>
<evidence type="ECO:0000256" key="2">
    <source>
        <dbReference type="ARBA" id="ARBA00022741"/>
    </source>
</evidence>
<evidence type="ECO:0000313" key="4">
    <source>
        <dbReference type="EMBL" id="PAA67978.1"/>
    </source>
</evidence>
<evidence type="ECO:0000313" key="5">
    <source>
        <dbReference type="EMBL" id="PAA88942.1"/>
    </source>
</evidence>
<dbReference type="InterPro" id="IPR001806">
    <property type="entry name" value="Small_GTPase"/>
</dbReference>
<organism evidence="5 6">
    <name type="scientific">Macrostomum lignano</name>
    <dbReference type="NCBI Taxonomy" id="282301"/>
    <lineage>
        <taxon>Eukaryota</taxon>
        <taxon>Metazoa</taxon>
        <taxon>Spiralia</taxon>
        <taxon>Lophotrochozoa</taxon>
        <taxon>Platyhelminthes</taxon>
        <taxon>Rhabditophora</taxon>
        <taxon>Macrostomorpha</taxon>
        <taxon>Macrostomida</taxon>
        <taxon>Macrostomidae</taxon>
        <taxon>Macrostomum</taxon>
    </lineage>
</organism>
<dbReference type="InterPro" id="IPR003578">
    <property type="entry name" value="Small_GTPase_Rho"/>
</dbReference>
<evidence type="ECO:0000313" key="6">
    <source>
        <dbReference type="Proteomes" id="UP000215902"/>
    </source>
</evidence>
<dbReference type="PROSITE" id="PS51421">
    <property type="entry name" value="RAS"/>
    <property type="match status" value="1"/>
</dbReference>
<proteinExistence type="inferred from homology"/>
<dbReference type="CDD" id="cd00157">
    <property type="entry name" value="Rho"/>
    <property type="match status" value="1"/>
</dbReference>
<dbReference type="EMBL" id="NIVC01001435">
    <property type="protein sequence ID" value="PAA67978.1"/>
    <property type="molecule type" value="Genomic_DNA"/>
</dbReference>
<evidence type="ECO:0000256" key="3">
    <source>
        <dbReference type="ARBA" id="ARBA00023134"/>
    </source>
</evidence>
<dbReference type="PROSITE" id="PS51420">
    <property type="entry name" value="RHO"/>
    <property type="match status" value="1"/>
</dbReference>
<keyword evidence="2" id="KW-0547">Nucleotide-binding</keyword>
<dbReference type="STRING" id="282301.A0A267GUI7"/>
<dbReference type="AlphaFoldDB" id="A0A267GUI7"/>
<keyword evidence="3" id="KW-0342">GTP-binding</keyword>